<organism evidence="9 10">
    <name type="scientific">Enterococcus faecium</name>
    <name type="common">Streptococcus faecium</name>
    <dbReference type="NCBI Taxonomy" id="1352"/>
    <lineage>
        <taxon>Bacteria</taxon>
        <taxon>Bacillati</taxon>
        <taxon>Bacillota</taxon>
        <taxon>Bacilli</taxon>
        <taxon>Lactobacillales</taxon>
        <taxon>Enterococcaceae</taxon>
        <taxon>Enterococcus</taxon>
    </lineage>
</organism>
<keyword evidence="5 7" id="KW-1133">Transmembrane helix</keyword>
<dbReference type="PANTHER" id="PTHR33778:SF1">
    <property type="entry name" value="MAGNESIUM TRANSPORTER YHID-RELATED"/>
    <property type="match status" value="1"/>
</dbReference>
<dbReference type="Proteomes" id="UP000070452">
    <property type="component" value="Unassembled WGS sequence"/>
</dbReference>
<evidence type="ECO:0000256" key="6">
    <source>
        <dbReference type="ARBA" id="ARBA00023136"/>
    </source>
</evidence>
<name>A0A132P4K9_ENTFC</name>
<dbReference type="Pfam" id="PF02308">
    <property type="entry name" value="MgtC"/>
    <property type="match status" value="1"/>
</dbReference>
<evidence type="ECO:0000256" key="7">
    <source>
        <dbReference type="SAM" id="Phobius"/>
    </source>
</evidence>
<evidence type="ECO:0000313" key="10">
    <source>
        <dbReference type="Proteomes" id="UP000070452"/>
    </source>
</evidence>
<feature type="transmembrane region" description="Helical" evidence="7">
    <location>
        <begin position="40"/>
        <end position="63"/>
    </location>
</feature>
<keyword evidence="3" id="KW-1003">Cell membrane</keyword>
<accession>A0A132P4K9</accession>
<evidence type="ECO:0000256" key="4">
    <source>
        <dbReference type="ARBA" id="ARBA00022692"/>
    </source>
</evidence>
<feature type="domain" description="MgtC/SapB/SrpB/YhiD N-terminal" evidence="8">
    <location>
        <begin position="15"/>
        <end position="150"/>
    </location>
</feature>
<dbReference type="AlphaFoldDB" id="A0A132P4K9"/>
<reference evidence="9 10" key="1">
    <citation type="submission" date="2016-01" db="EMBL/GenBank/DDBJ databases">
        <title>Molecular Mechanisms for transfer of large genomic segments between Enterococcus faecium strains.</title>
        <authorList>
            <person name="Garcia-Solache M.A."/>
            <person name="Lebreton F."/>
            <person name="Mclaughlin R.E."/>
            <person name="Whiteaker J.D."/>
            <person name="Gilmore M.S."/>
            <person name="Rice L.B."/>
        </authorList>
    </citation>
    <scope>NUCLEOTIDE SEQUENCE [LARGE SCALE GENOMIC DNA]</scope>
    <source>
        <strain evidence="9 10">D344RRF x C68</strain>
    </source>
</reference>
<evidence type="ECO:0000313" key="9">
    <source>
        <dbReference type="EMBL" id="KWX17255.1"/>
    </source>
</evidence>
<evidence type="ECO:0000256" key="1">
    <source>
        <dbReference type="ARBA" id="ARBA00004651"/>
    </source>
</evidence>
<feature type="transmembrane region" description="Helical" evidence="7">
    <location>
        <begin position="6"/>
        <end position="28"/>
    </location>
</feature>
<dbReference type="PRINTS" id="PR01837">
    <property type="entry name" value="MGTCSAPBPROT"/>
</dbReference>
<evidence type="ECO:0000256" key="3">
    <source>
        <dbReference type="ARBA" id="ARBA00022475"/>
    </source>
</evidence>
<evidence type="ECO:0000256" key="2">
    <source>
        <dbReference type="ARBA" id="ARBA00009298"/>
    </source>
</evidence>
<evidence type="ECO:0000256" key="5">
    <source>
        <dbReference type="ARBA" id="ARBA00022989"/>
    </source>
</evidence>
<dbReference type="PANTHER" id="PTHR33778">
    <property type="entry name" value="PROTEIN MGTC"/>
    <property type="match status" value="1"/>
</dbReference>
<keyword evidence="6 7" id="KW-0472">Membrane</keyword>
<comment type="subcellular location">
    <subcellularLocation>
        <location evidence="1">Cell membrane</location>
        <topology evidence="1">Multi-pass membrane protein</topology>
    </subcellularLocation>
</comment>
<protein>
    <submittedName>
        <fullName evidence="9">Magnesium transporter MgtC</fullName>
    </submittedName>
</protein>
<keyword evidence="4 7" id="KW-0812">Transmembrane</keyword>
<feature type="transmembrane region" description="Helical" evidence="7">
    <location>
        <begin position="132"/>
        <end position="151"/>
    </location>
</feature>
<dbReference type="InterPro" id="IPR049177">
    <property type="entry name" value="MgtC_SapB_SrpB_YhiD_N"/>
</dbReference>
<feature type="transmembrane region" description="Helical" evidence="7">
    <location>
        <begin position="83"/>
        <end position="101"/>
    </location>
</feature>
<dbReference type="InterPro" id="IPR003416">
    <property type="entry name" value="MgtC/SapB/SrpB/YhiD_fam"/>
</dbReference>
<proteinExistence type="inferred from homology"/>
<comment type="similarity">
    <text evidence="2">Belongs to the MgtC/SapB family.</text>
</comment>
<sequence length="237" mass="26038">MNDMILTIPEIILRLGIAMLFGGAIGFERQYKNRPAGMRTHILVCMGACIIALIQVEIASGALRDALEYPQLAGTIRSDEARLIAQVVSGVGFLGAGTIIVTKQSVTGLTTAASLWAIAGLGIAIGMGYYSIAIISFIGIAIALTVVKHVIHVPTTKKLEIQFIHRKETKDFLTDYFEEKNIVIEDVNFDVKFVDDYRVYKNIYTIDLPKGLTYADVIEELSVHKNITKLHLVSIAQ</sequence>
<dbReference type="RefSeq" id="WP_002298516.1">
    <property type="nucleotide sequence ID" value="NZ_CP072894.1"/>
</dbReference>
<feature type="transmembrane region" description="Helical" evidence="7">
    <location>
        <begin position="108"/>
        <end position="126"/>
    </location>
</feature>
<dbReference type="EMBL" id="LRHK01000001">
    <property type="protein sequence ID" value="KWX17255.1"/>
    <property type="molecule type" value="Genomic_DNA"/>
</dbReference>
<gene>
    <name evidence="9" type="ORF">AWT83_01540</name>
</gene>
<dbReference type="GO" id="GO:0005886">
    <property type="term" value="C:plasma membrane"/>
    <property type="evidence" value="ECO:0007669"/>
    <property type="project" value="UniProtKB-SubCell"/>
</dbReference>
<comment type="caution">
    <text evidence="9">The sequence shown here is derived from an EMBL/GenBank/DDBJ whole genome shotgun (WGS) entry which is preliminary data.</text>
</comment>
<evidence type="ECO:0000259" key="8">
    <source>
        <dbReference type="Pfam" id="PF02308"/>
    </source>
</evidence>